<proteinExistence type="predicted"/>
<evidence type="ECO:0000313" key="1">
    <source>
        <dbReference type="EMBL" id="QHU26724.1"/>
    </source>
</evidence>
<organism evidence="1">
    <name type="scientific">viral metagenome</name>
    <dbReference type="NCBI Taxonomy" id="1070528"/>
    <lineage>
        <taxon>unclassified sequences</taxon>
        <taxon>metagenomes</taxon>
        <taxon>organismal metagenomes</taxon>
    </lineage>
</organism>
<dbReference type="EMBL" id="MN740444">
    <property type="protein sequence ID" value="QHU26724.1"/>
    <property type="molecule type" value="Genomic_DNA"/>
</dbReference>
<protein>
    <submittedName>
        <fullName evidence="1">Uncharacterized protein</fullName>
    </submittedName>
</protein>
<sequence length="229" mass="27136">MVNYDLYNDSDSDSIDSDSTIVFVNDLNGSEISSISGTDNEYSSDSDSVFEEFQVEFNDWEYDEIYQEDSHHVYSEKENDHYYIGLTKRTYSDGNDLLLMVNSVSPIVFFQYEFERVRRYLAQYSIVRVENARVHIMKLCILDDETYSVVLKTHWLRLVQRHWKKIYAERKRVIKGRRNLVNLRHREVCGRWPPGLNNVASLNGMLSEYKNEGKERVRDKERKTLVFPS</sequence>
<accession>A0A6C0LAS0</accession>
<name>A0A6C0LAS0_9ZZZZ</name>
<reference evidence="1" key="1">
    <citation type="journal article" date="2020" name="Nature">
        <title>Giant virus diversity and host interactions through global metagenomics.</title>
        <authorList>
            <person name="Schulz F."/>
            <person name="Roux S."/>
            <person name="Paez-Espino D."/>
            <person name="Jungbluth S."/>
            <person name="Walsh D.A."/>
            <person name="Denef V.J."/>
            <person name="McMahon K.D."/>
            <person name="Konstantinidis K.T."/>
            <person name="Eloe-Fadrosh E.A."/>
            <person name="Kyrpides N.C."/>
            <person name="Woyke T."/>
        </authorList>
    </citation>
    <scope>NUCLEOTIDE SEQUENCE</scope>
    <source>
        <strain evidence="1">GVMAG-M-3300027759-42</strain>
    </source>
</reference>
<dbReference type="AlphaFoldDB" id="A0A6C0LAS0"/>